<protein>
    <submittedName>
        <fullName evidence="2">Venom polypeptide</fullName>
    </submittedName>
</protein>
<feature type="signal peptide" evidence="1">
    <location>
        <begin position="1"/>
        <end position="19"/>
    </location>
</feature>
<reference evidence="2" key="1">
    <citation type="journal article" date="2018" name="Toxins">
        <title>Buzz kill: function and proteomic composition of venom from the giant assassin fly Dolopus genitalis (Diptera: Asilidae).</title>
        <authorList>
            <person name="Walker A.A."/>
            <person name="Dobson J."/>
            <person name="Jin J."/>
            <person name="Robinson S.D."/>
            <person name="Herzig V."/>
            <person name="Vetter I."/>
            <person name="King G.F."/>
            <person name="Fry B.G."/>
        </authorList>
    </citation>
    <scope>NUCLEOTIDE SEQUENCE</scope>
    <source>
        <strain evidence="2">U-Asilidin11-Dg24</strain>
        <tissue evidence="2">Venom/thoracic glands</tissue>
    </source>
</reference>
<evidence type="ECO:0000256" key="1">
    <source>
        <dbReference type="SAM" id="SignalP"/>
    </source>
</evidence>
<dbReference type="Pfam" id="PF15868">
    <property type="entry name" value="MBF2"/>
    <property type="match status" value="1"/>
</dbReference>
<dbReference type="InterPro" id="IPR031734">
    <property type="entry name" value="MBF2"/>
</dbReference>
<evidence type="ECO:0000313" key="2">
    <source>
        <dbReference type="EMBL" id="AYV99545.1"/>
    </source>
</evidence>
<dbReference type="AlphaFoldDB" id="A0A3G5BID3"/>
<organism evidence="2">
    <name type="scientific">Dolopus genitalis</name>
    <name type="common">Giant Australian assassin fly</name>
    <name type="synonym">Asilus genitalis</name>
    <dbReference type="NCBI Taxonomy" id="2488630"/>
    <lineage>
        <taxon>Eukaryota</taxon>
        <taxon>Metazoa</taxon>
        <taxon>Ecdysozoa</taxon>
        <taxon>Arthropoda</taxon>
        <taxon>Hexapoda</taxon>
        <taxon>Insecta</taxon>
        <taxon>Pterygota</taxon>
        <taxon>Neoptera</taxon>
        <taxon>Endopterygota</taxon>
        <taxon>Diptera</taxon>
        <taxon>Brachycera</taxon>
        <taxon>Muscomorpha</taxon>
        <taxon>Asiloidea</taxon>
        <taxon>Asilidae</taxon>
        <taxon>Asilinae</taxon>
        <taxon>Dolopus</taxon>
    </lineage>
</organism>
<dbReference type="EMBL" id="MK075142">
    <property type="protein sequence ID" value="AYV99545.1"/>
    <property type="molecule type" value="mRNA"/>
</dbReference>
<proteinExistence type="evidence at transcript level"/>
<name>A0A3G5BID3_DOLGE</name>
<sequence>MARFNFALACILLAAVCSAAPEIEKLQASIEFVDDISAYAAEFPEVDLIPLDSEVQPFGQIRYTLGGRVAGDRIVAQGNNNFNYPTLQDVRLTLNYPQSGVGAVVSFVEIVVQQTSNDGNAYIAAGGIGQRTIRIILEARRTQSFAYRAAIFGY</sequence>
<feature type="chain" id="PRO_5018336730" evidence="1">
    <location>
        <begin position="20"/>
        <end position="154"/>
    </location>
</feature>
<accession>A0A3G5BID3</accession>
<keyword evidence="1" id="KW-0732">Signal</keyword>